<dbReference type="SUPFAM" id="SSF50044">
    <property type="entry name" value="SH3-domain"/>
    <property type="match status" value="2"/>
</dbReference>
<dbReference type="Pfam" id="PF00018">
    <property type="entry name" value="SH3_1"/>
    <property type="match status" value="1"/>
</dbReference>
<dbReference type="PROSITE" id="PS50002">
    <property type="entry name" value="SH3"/>
    <property type="match status" value="1"/>
</dbReference>
<dbReference type="SMART" id="SM00326">
    <property type="entry name" value="SH3"/>
    <property type="match status" value="2"/>
</dbReference>
<reference evidence="3" key="2">
    <citation type="submission" date="2020-09" db="EMBL/GenBank/DDBJ databases">
        <authorList>
            <person name="Sun Q."/>
            <person name="Kim S."/>
        </authorList>
    </citation>
    <scope>NUCLEOTIDE SEQUENCE</scope>
    <source>
        <strain evidence="3">KCTC 22169</strain>
    </source>
</reference>
<reference evidence="3" key="1">
    <citation type="journal article" date="2014" name="Int. J. Syst. Evol. Microbiol.">
        <title>Complete genome sequence of Corynebacterium casei LMG S-19264T (=DSM 44701T), isolated from a smear-ripened cheese.</title>
        <authorList>
            <consortium name="US DOE Joint Genome Institute (JGI-PGF)"/>
            <person name="Walter F."/>
            <person name="Albersmeier A."/>
            <person name="Kalinowski J."/>
            <person name="Ruckert C."/>
        </authorList>
    </citation>
    <scope>NUCLEOTIDE SEQUENCE</scope>
    <source>
        <strain evidence="3">KCTC 22169</strain>
    </source>
</reference>
<dbReference type="CDD" id="cd00174">
    <property type="entry name" value="SH3"/>
    <property type="match status" value="1"/>
</dbReference>
<evidence type="ECO:0000259" key="2">
    <source>
        <dbReference type="PROSITE" id="PS50002"/>
    </source>
</evidence>
<sequence length="115" mass="12997">MKVIVNQAHVSNYPNPIRFNKGDPLMLGALDTEYPGWIRTRTEDGNEGWAPVQYIDRDELNQSQGTANTDYSAFELNTRQGDTLTVLSELNDWYRACNEDGTEGWVPVNTVVPFS</sequence>
<dbReference type="Proteomes" id="UP000626148">
    <property type="component" value="Unassembled WGS sequence"/>
</dbReference>
<comment type="caution">
    <text evidence="3">The sequence shown here is derived from an EMBL/GenBank/DDBJ whole genome shotgun (WGS) entry which is preliminary data.</text>
</comment>
<evidence type="ECO:0000256" key="1">
    <source>
        <dbReference type="ARBA" id="ARBA00022443"/>
    </source>
</evidence>
<keyword evidence="4" id="KW-1185">Reference proteome</keyword>
<dbReference type="InterPro" id="IPR001452">
    <property type="entry name" value="SH3_domain"/>
</dbReference>
<dbReference type="InterPro" id="IPR014593">
    <property type="entry name" value="UCP034961_SH3_2"/>
</dbReference>
<proteinExistence type="predicted"/>
<evidence type="ECO:0000313" key="4">
    <source>
        <dbReference type="Proteomes" id="UP000626148"/>
    </source>
</evidence>
<dbReference type="Gene3D" id="2.30.30.40">
    <property type="entry name" value="SH3 Domains"/>
    <property type="match status" value="2"/>
</dbReference>
<dbReference type="InterPro" id="IPR036028">
    <property type="entry name" value="SH3-like_dom_sf"/>
</dbReference>
<dbReference type="AlphaFoldDB" id="A0A918KGK8"/>
<keyword evidence="1" id="KW-0728">SH3 domain</keyword>
<evidence type="ECO:0000313" key="3">
    <source>
        <dbReference type="EMBL" id="GGX62719.1"/>
    </source>
</evidence>
<protein>
    <recommendedName>
        <fullName evidence="2">SH3 domain-containing protein</fullName>
    </recommendedName>
</protein>
<organism evidence="3 4">
    <name type="scientific">Saccharospirillum salsuginis</name>
    <dbReference type="NCBI Taxonomy" id="418750"/>
    <lineage>
        <taxon>Bacteria</taxon>
        <taxon>Pseudomonadati</taxon>
        <taxon>Pseudomonadota</taxon>
        <taxon>Gammaproteobacteria</taxon>
        <taxon>Oceanospirillales</taxon>
        <taxon>Saccharospirillaceae</taxon>
        <taxon>Saccharospirillum</taxon>
    </lineage>
</organism>
<feature type="domain" description="SH3" evidence="2">
    <location>
        <begin position="60"/>
        <end position="115"/>
    </location>
</feature>
<name>A0A918KGK8_9GAMM</name>
<dbReference type="Pfam" id="PF07653">
    <property type="entry name" value="SH3_2"/>
    <property type="match status" value="1"/>
</dbReference>
<dbReference type="EMBL" id="BMXR01000008">
    <property type="protein sequence ID" value="GGX62719.1"/>
    <property type="molecule type" value="Genomic_DNA"/>
</dbReference>
<gene>
    <name evidence="3" type="ORF">GCM10007392_33280</name>
</gene>
<dbReference type="RefSeq" id="WP_189610732.1">
    <property type="nucleotide sequence ID" value="NZ_BMXR01000008.1"/>
</dbReference>
<dbReference type="PIRSF" id="PIRSF034961">
    <property type="entry name" value="UCP034961_SH3_2"/>
    <property type="match status" value="1"/>
</dbReference>
<accession>A0A918KGK8</accession>